<evidence type="ECO:0000313" key="8">
    <source>
        <dbReference type="Proteomes" id="UP000734854"/>
    </source>
</evidence>
<evidence type="ECO:0000256" key="4">
    <source>
        <dbReference type="ARBA" id="ARBA00076740"/>
    </source>
</evidence>
<keyword evidence="5" id="KW-0408">Iron</keyword>
<dbReference type="Gene3D" id="2.60.120.330">
    <property type="entry name" value="B-lactam Antibiotic, Isopenicillin N Synthase, Chain"/>
    <property type="match status" value="1"/>
</dbReference>
<dbReference type="PROSITE" id="PS51471">
    <property type="entry name" value="FE2OG_OXY"/>
    <property type="match status" value="1"/>
</dbReference>
<comment type="similarity">
    <text evidence="5">Belongs to the iron/ascorbate-dependent oxidoreductase family.</text>
</comment>
<dbReference type="EMBL" id="JACMSC010000022">
    <property type="protein sequence ID" value="KAG6469220.1"/>
    <property type="molecule type" value="Genomic_DNA"/>
</dbReference>
<gene>
    <name evidence="7" type="ORF">ZIOFF_073926</name>
</gene>
<keyword evidence="5" id="KW-0560">Oxidoreductase</keyword>
<dbReference type="GO" id="GO:0016491">
    <property type="term" value="F:oxidoreductase activity"/>
    <property type="evidence" value="ECO:0007669"/>
    <property type="project" value="UniProtKB-KW"/>
</dbReference>
<sequence length="331" mass="37537">MQGSTMASDGNHLRIPSVDFRGLSLSSPGGGSWDAAREQVMSALESFGCFEAIYDAVSEGAKDQLFRGVLPELFKLPREIKIRNEYVGLPYHGYFCQSPHSPIDSLRIEDSPTLHSVQQFTSLMWPDGNPTFSNAVWTAAKQVQELERMVVRMILQSMGMEKHYDSLVESLIHGVRFTEYGIPFDQESKVNMKAHADANILTVICQYEVDGLEVQTRDGEWIRPVPQPNSFTVMLGEAFQAWSNGRLPATLHRVRVTGHQKRYCAIFNSRPKDEILFQAPREMMDEEHPLRFRPYKYPDYILFRFLAEGGSDLHEDPLQAYAGVEGQLNDA</sequence>
<evidence type="ECO:0000256" key="2">
    <source>
        <dbReference type="ARBA" id="ARBA00054658"/>
    </source>
</evidence>
<accession>A0A8J5C835</accession>
<organism evidence="7 8">
    <name type="scientific">Zingiber officinale</name>
    <name type="common">Ginger</name>
    <name type="synonym">Amomum zingiber</name>
    <dbReference type="NCBI Taxonomy" id="94328"/>
    <lineage>
        <taxon>Eukaryota</taxon>
        <taxon>Viridiplantae</taxon>
        <taxon>Streptophyta</taxon>
        <taxon>Embryophyta</taxon>
        <taxon>Tracheophyta</taxon>
        <taxon>Spermatophyta</taxon>
        <taxon>Magnoliopsida</taxon>
        <taxon>Liliopsida</taxon>
        <taxon>Zingiberales</taxon>
        <taxon>Zingiberaceae</taxon>
        <taxon>Zingiber</taxon>
    </lineage>
</organism>
<dbReference type="GO" id="GO:0046872">
    <property type="term" value="F:metal ion binding"/>
    <property type="evidence" value="ECO:0007669"/>
    <property type="project" value="UniProtKB-KW"/>
</dbReference>
<keyword evidence="8" id="KW-1185">Reference proteome</keyword>
<dbReference type="InterPro" id="IPR050231">
    <property type="entry name" value="Iron_ascorbate_oxido_reductase"/>
</dbReference>
<dbReference type="SUPFAM" id="SSF51197">
    <property type="entry name" value="Clavaminate synthase-like"/>
    <property type="match status" value="1"/>
</dbReference>
<dbReference type="AlphaFoldDB" id="A0A8J5C835"/>
<comment type="caution">
    <text evidence="7">The sequence shown here is derived from an EMBL/GenBank/DDBJ whole genome shotgun (WGS) entry which is preliminary data.</text>
</comment>
<dbReference type="PANTHER" id="PTHR47990">
    <property type="entry name" value="2-OXOGLUTARATE (2OG) AND FE(II)-DEPENDENT OXYGENASE SUPERFAMILY PROTEIN-RELATED"/>
    <property type="match status" value="1"/>
</dbReference>
<evidence type="ECO:0000256" key="5">
    <source>
        <dbReference type="RuleBase" id="RU003682"/>
    </source>
</evidence>
<dbReference type="InterPro" id="IPR005123">
    <property type="entry name" value="Oxoglu/Fe-dep_dioxygenase_dom"/>
</dbReference>
<evidence type="ECO:0000259" key="6">
    <source>
        <dbReference type="PROSITE" id="PS51471"/>
    </source>
</evidence>
<evidence type="ECO:0000256" key="3">
    <source>
        <dbReference type="ARBA" id="ARBA00074102"/>
    </source>
</evidence>
<evidence type="ECO:0000313" key="7">
    <source>
        <dbReference type="EMBL" id="KAG6469220.1"/>
    </source>
</evidence>
<feature type="domain" description="Fe2OG dioxygenase" evidence="6">
    <location>
        <begin position="171"/>
        <end position="271"/>
    </location>
</feature>
<protein>
    <recommendedName>
        <fullName evidence="3">2-oxoglutarate-dependent dioxygenase DAO</fullName>
    </recommendedName>
    <alternativeName>
        <fullName evidence="4">Protein DIOXYGENASE FOR AUXIN OXIDATION</fullName>
    </alternativeName>
</protein>
<evidence type="ECO:0000256" key="1">
    <source>
        <dbReference type="ARBA" id="ARBA00022723"/>
    </source>
</evidence>
<dbReference type="Proteomes" id="UP000734854">
    <property type="component" value="Unassembled WGS sequence"/>
</dbReference>
<keyword evidence="1 5" id="KW-0479">Metal-binding</keyword>
<dbReference type="Pfam" id="PF03171">
    <property type="entry name" value="2OG-FeII_Oxy"/>
    <property type="match status" value="1"/>
</dbReference>
<proteinExistence type="inferred from homology"/>
<dbReference type="InterPro" id="IPR044861">
    <property type="entry name" value="IPNS-like_FE2OG_OXY"/>
</dbReference>
<reference evidence="7 8" key="1">
    <citation type="submission" date="2020-08" db="EMBL/GenBank/DDBJ databases">
        <title>Plant Genome Project.</title>
        <authorList>
            <person name="Zhang R.-G."/>
        </authorList>
    </citation>
    <scope>NUCLEOTIDE SEQUENCE [LARGE SCALE GENOMIC DNA]</scope>
    <source>
        <tissue evidence="7">Rhizome</tissue>
    </source>
</reference>
<dbReference type="FunFam" id="2.60.120.330:FF:000017">
    <property type="entry name" value="2-oxoglutarate-dependent dioxygenase DAO"/>
    <property type="match status" value="1"/>
</dbReference>
<dbReference type="InterPro" id="IPR027443">
    <property type="entry name" value="IPNS-like_sf"/>
</dbReference>
<name>A0A8J5C835_ZINOF</name>
<comment type="function">
    <text evidence="2">2-oxoglutarate-dependent dioxygenase essential for auxin catabolism and maintenance of auxin homeostasis in reproductive organs. Catalyzes the irreversible oxidation of indole-3-acetic acid (IAA) to the biologically inactive 2-oxoindole-3-acetic acid (OxIAA).</text>
</comment>